<comment type="cofactor">
    <cofactor evidence="1 4">
        <name>pyridoxal 5'-phosphate</name>
        <dbReference type="ChEBI" id="CHEBI:597326"/>
    </cofactor>
</comment>
<dbReference type="AlphaFoldDB" id="A0A4Q9VH18"/>
<dbReference type="Gene3D" id="3.90.1150.10">
    <property type="entry name" value="Aspartate Aminotransferase, domain 1"/>
    <property type="match status" value="1"/>
</dbReference>
<proteinExistence type="inferred from homology"/>
<dbReference type="Gene3D" id="3.40.640.10">
    <property type="entry name" value="Type I PLP-dependent aspartate aminotransferase-like (Major domain)"/>
    <property type="match status" value="1"/>
</dbReference>
<protein>
    <submittedName>
        <fullName evidence="5">PLP-dependent transferase</fullName>
    </submittedName>
</protein>
<dbReference type="PANTHER" id="PTHR11808:SF85">
    <property type="entry name" value="CYSTATHIONINE GAMMA-LYASE-RELATED"/>
    <property type="match status" value="1"/>
</dbReference>
<keyword evidence="2 3" id="KW-0663">Pyridoxal phosphate</keyword>
<dbReference type="RefSeq" id="WP_131311469.1">
    <property type="nucleotide sequence ID" value="NZ_SJFN01000044.1"/>
</dbReference>
<keyword evidence="5" id="KW-0808">Transferase</keyword>
<dbReference type="GO" id="GO:0019343">
    <property type="term" value="P:cysteine biosynthetic process via cystathionine"/>
    <property type="evidence" value="ECO:0007669"/>
    <property type="project" value="TreeGrafter"/>
</dbReference>
<dbReference type="GO" id="GO:0030170">
    <property type="term" value="F:pyridoxal phosphate binding"/>
    <property type="evidence" value="ECO:0007669"/>
    <property type="project" value="InterPro"/>
</dbReference>
<dbReference type="OrthoDB" id="9805807at2"/>
<evidence type="ECO:0000256" key="4">
    <source>
        <dbReference type="RuleBase" id="RU362118"/>
    </source>
</evidence>
<evidence type="ECO:0000256" key="1">
    <source>
        <dbReference type="ARBA" id="ARBA00001933"/>
    </source>
</evidence>
<gene>
    <name evidence="5" type="ORF">EYW49_20360</name>
</gene>
<comment type="similarity">
    <text evidence="4">Belongs to the trans-sulfuration enzymes family.</text>
</comment>
<evidence type="ECO:0000313" key="6">
    <source>
        <dbReference type="Proteomes" id="UP000292781"/>
    </source>
</evidence>
<dbReference type="SUPFAM" id="SSF53383">
    <property type="entry name" value="PLP-dependent transferases"/>
    <property type="match status" value="1"/>
</dbReference>
<reference evidence="5 6" key="1">
    <citation type="submission" date="2019-02" db="EMBL/GenBank/DDBJ databases">
        <title>Siculibacillus lacustris gen. nov., sp. nov., a new rosette-forming bacterium isolated from a freshwater crater lake (Lake St. Ana, Romania).</title>
        <authorList>
            <person name="Felfoldi T."/>
            <person name="Marton Z."/>
            <person name="Szabo A."/>
            <person name="Mentes A."/>
            <person name="Boka K."/>
            <person name="Marialigeti K."/>
            <person name="Mathe I."/>
            <person name="Koncz M."/>
            <person name="Schumann P."/>
            <person name="Toth E."/>
        </authorList>
    </citation>
    <scope>NUCLEOTIDE SEQUENCE [LARGE SCALE GENOMIC DNA]</scope>
    <source>
        <strain evidence="5 6">SA-279</strain>
    </source>
</reference>
<dbReference type="GO" id="GO:0016740">
    <property type="term" value="F:transferase activity"/>
    <property type="evidence" value="ECO:0007669"/>
    <property type="project" value="UniProtKB-KW"/>
</dbReference>
<evidence type="ECO:0000256" key="2">
    <source>
        <dbReference type="ARBA" id="ARBA00022898"/>
    </source>
</evidence>
<dbReference type="PROSITE" id="PS00868">
    <property type="entry name" value="CYS_MET_METAB_PP"/>
    <property type="match status" value="1"/>
</dbReference>
<sequence>MDAKPGAELRLRTQAVQMPMGHDAPRNGLVGSIHLSTTYTRDESYAYASDHVYGRADNPTLRQTEASVAAMERAWSAMLFGSGMSAAIAVIMALDRPSHVIATASMYYGLKRWLAGIGRFGHTIAFVDTTDLTALAASIDARPPDLVWIETPSNPLWRITDIAAVARLAHAVGAVVCVDSTVATPVFTRPIDYGADLVMHSATKYLNGHSDVSAGVLAAARPSDLWSRIAEARADQGTGLGAFDAWLLARGLRTLAIRVKAQAASAATLARRLVAHPAVAEVLYPGLPDHPDHAVALRQMTGGFGGMLSIRLANADAALAVAGRVRLWRCATSLGGVESLIEHRASMEGAGPFCPDDLLRLSVGIEDPDDLWADLDSALHGLGAVDAPDDPIRVSPTERGVAP</sequence>
<dbReference type="PIRSF" id="PIRSF001434">
    <property type="entry name" value="CGS"/>
    <property type="match status" value="1"/>
</dbReference>
<dbReference type="InterPro" id="IPR000277">
    <property type="entry name" value="Cys/Met-Metab_PyrdxlP-dep_enz"/>
</dbReference>
<dbReference type="InterPro" id="IPR015421">
    <property type="entry name" value="PyrdxlP-dep_Trfase_major"/>
</dbReference>
<name>A0A4Q9VH18_9HYPH</name>
<dbReference type="Pfam" id="PF01053">
    <property type="entry name" value="Cys_Met_Meta_PP"/>
    <property type="match status" value="1"/>
</dbReference>
<dbReference type="InterPro" id="IPR054542">
    <property type="entry name" value="Cys_met_metab_PP"/>
</dbReference>
<dbReference type="Proteomes" id="UP000292781">
    <property type="component" value="Unassembled WGS sequence"/>
</dbReference>
<evidence type="ECO:0000313" key="5">
    <source>
        <dbReference type="EMBL" id="TBW33421.1"/>
    </source>
</evidence>
<accession>A0A4Q9VH18</accession>
<dbReference type="GO" id="GO:0004123">
    <property type="term" value="F:cystathionine gamma-lyase activity"/>
    <property type="evidence" value="ECO:0007669"/>
    <property type="project" value="TreeGrafter"/>
</dbReference>
<dbReference type="PANTHER" id="PTHR11808">
    <property type="entry name" value="TRANS-SULFURATION ENZYME FAMILY MEMBER"/>
    <property type="match status" value="1"/>
</dbReference>
<dbReference type="FunFam" id="3.40.640.10:FF:000046">
    <property type="entry name" value="Cystathionine gamma-lyase"/>
    <property type="match status" value="1"/>
</dbReference>
<dbReference type="EMBL" id="SJFN01000044">
    <property type="protein sequence ID" value="TBW33421.1"/>
    <property type="molecule type" value="Genomic_DNA"/>
</dbReference>
<dbReference type="GO" id="GO:0019346">
    <property type="term" value="P:transsulfuration"/>
    <property type="evidence" value="ECO:0007669"/>
    <property type="project" value="InterPro"/>
</dbReference>
<organism evidence="5 6">
    <name type="scientific">Siculibacillus lacustris</name>
    <dbReference type="NCBI Taxonomy" id="1549641"/>
    <lineage>
        <taxon>Bacteria</taxon>
        <taxon>Pseudomonadati</taxon>
        <taxon>Pseudomonadota</taxon>
        <taxon>Alphaproteobacteria</taxon>
        <taxon>Hyphomicrobiales</taxon>
        <taxon>Ancalomicrobiaceae</taxon>
        <taxon>Siculibacillus</taxon>
    </lineage>
</organism>
<comment type="caution">
    <text evidence="5">The sequence shown here is derived from an EMBL/GenBank/DDBJ whole genome shotgun (WGS) entry which is preliminary data.</text>
</comment>
<keyword evidence="6" id="KW-1185">Reference proteome</keyword>
<feature type="modified residue" description="N6-(pyridoxal phosphate)lysine" evidence="3">
    <location>
        <position position="204"/>
    </location>
</feature>
<evidence type="ECO:0000256" key="3">
    <source>
        <dbReference type="PIRSR" id="PIRSR001434-2"/>
    </source>
</evidence>
<dbReference type="InterPro" id="IPR015422">
    <property type="entry name" value="PyrdxlP-dep_Trfase_small"/>
</dbReference>
<dbReference type="GO" id="GO:0005737">
    <property type="term" value="C:cytoplasm"/>
    <property type="evidence" value="ECO:0007669"/>
    <property type="project" value="TreeGrafter"/>
</dbReference>
<dbReference type="InterPro" id="IPR015424">
    <property type="entry name" value="PyrdxlP-dep_Trfase"/>
</dbReference>